<dbReference type="AlphaFoldDB" id="A0A951P982"/>
<reference evidence="2" key="2">
    <citation type="journal article" date="2022" name="Microbiol. Resour. Announc.">
        <title>Metagenome Sequencing to Explore Phylogenomics of Terrestrial Cyanobacteria.</title>
        <authorList>
            <person name="Ward R.D."/>
            <person name="Stajich J.E."/>
            <person name="Johansen J.R."/>
            <person name="Huntemann M."/>
            <person name="Clum A."/>
            <person name="Foster B."/>
            <person name="Foster B."/>
            <person name="Roux S."/>
            <person name="Palaniappan K."/>
            <person name="Varghese N."/>
            <person name="Mukherjee S."/>
            <person name="Reddy T.B.K."/>
            <person name="Daum C."/>
            <person name="Copeland A."/>
            <person name="Chen I.A."/>
            <person name="Ivanova N.N."/>
            <person name="Kyrpides N.C."/>
            <person name="Shapiro N."/>
            <person name="Eloe-Fadrosh E.A."/>
            <person name="Pietrasiak N."/>
        </authorList>
    </citation>
    <scope>NUCLEOTIDE SEQUENCE</scope>
    <source>
        <strain evidence="2">GSE-TBD4-15B</strain>
    </source>
</reference>
<dbReference type="InterPro" id="IPR050664">
    <property type="entry name" value="Octanoyltrans_LipM/LipL"/>
</dbReference>
<organism evidence="2 3">
    <name type="scientific">Pegethrix bostrychoides GSE-TBD4-15B</name>
    <dbReference type="NCBI Taxonomy" id="2839662"/>
    <lineage>
        <taxon>Bacteria</taxon>
        <taxon>Bacillati</taxon>
        <taxon>Cyanobacteriota</taxon>
        <taxon>Cyanophyceae</taxon>
        <taxon>Oculatellales</taxon>
        <taxon>Oculatellaceae</taxon>
        <taxon>Pegethrix</taxon>
    </lineage>
</organism>
<dbReference type="InterPro" id="IPR004143">
    <property type="entry name" value="BPL_LPL_catalytic"/>
</dbReference>
<dbReference type="EMBL" id="JAHHHV010000013">
    <property type="protein sequence ID" value="MBW4464439.1"/>
    <property type="molecule type" value="Genomic_DNA"/>
</dbReference>
<evidence type="ECO:0000313" key="3">
    <source>
        <dbReference type="Proteomes" id="UP000707356"/>
    </source>
</evidence>
<proteinExistence type="predicted"/>
<feature type="domain" description="BPL/LPL catalytic" evidence="1">
    <location>
        <begin position="14"/>
        <end position="200"/>
    </location>
</feature>
<dbReference type="SUPFAM" id="SSF55681">
    <property type="entry name" value="Class II aaRS and biotin synthetases"/>
    <property type="match status" value="1"/>
</dbReference>
<dbReference type="Pfam" id="PF21948">
    <property type="entry name" value="LplA-B_cat"/>
    <property type="match status" value="1"/>
</dbReference>
<dbReference type="GO" id="GO:0016874">
    <property type="term" value="F:ligase activity"/>
    <property type="evidence" value="ECO:0007669"/>
    <property type="project" value="UniProtKB-KW"/>
</dbReference>
<protein>
    <submittedName>
        <fullName evidence="2">Lipoate--protein ligase family protein</fullName>
    </submittedName>
</protein>
<gene>
    <name evidence="2" type="ORF">KME07_03235</name>
</gene>
<comment type="caution">
    <text evidence="2">The sequence shown here is derived from an EMBL/GenBank/DDBJ whole genome shotgun (WGS) entry which is preliminary data.</text>
</comment>
<evidence type="ECO:0000313" key="2">
    <source>
        <dbReference type="EMBL" id="MBW4464439.1"/>
    </source>
</evidence>
<reference evidence="2" key="1">
    <citation type="submission" date="2021-05" db="EMBL/GenBank/DDBJ databases">
        <authorList>
            <person name="Pietrasiak N."/>
            <person name="Ward R."/>
            <person name="Stajich J.E."/>
            <person name="Kurbessoian T."/>
        </authorList>
    </citation>
    <scope>NUCLEOTIDE SEQUENCE</scope>
    <source>
        <strain evidence="2">GSE-TBD4-15B</strain>
    </source>
</reference>
<dbReference type="Proteomes" id="UP000707356">
    <property type="component" value="Unassembled WGS sequence"/>
</dbReference>
<dbReference type="Gene3D" id="3.30.930.10">
    <property type="entry name" value="Bira Bifunctional Protein, Domain 2"/>
    <property type="match status" value="1"/>
</dbReference>
<evidence type="ECO:0000259" key="1">
    <source>
        <dbReference type="PROSITE" id="PS51733"/>
    </source>
</evidence>
<name>A0A951P982_9CYAN</name>
<dbReference type="PROSITE" id="PS51733">
    <property type="entry name" value="BPL_LPL_CATALYTIC"/>
    <property type="match status" value="1"/>
</dbReference>
<dbReference type="PANTHER" id="PTHR43679">
    <property type="entry name" value="OCTANOYLTRANSFERASE LIPM-RELATED"/>
    <property type="match status" value="1"/>
</dbReference>
<accession>A0A951P982</accession>
<sequence length="224" mass="25029">MAIDRWLLEQHRLGLHPPTLRFYCWQPIAISLGFHQKRYPEAWQNLSWCGQTVELVRRPSGGRAVLHQGDLTYAVVASGFTGSRMQAYQEICAFLIEGWRSLGVELTYGEAGRGYIHSPNCFGTATGADLVTPNGIKLIGSAQLRLGTAILQHGSMRLAPDLKLFRQVFGTEMSDCPLPTSDRVIEALTQAAQICFGIRLQTNPLTQAEWQDISTYQTQYELTL</sequence>
<dbReference type="InterPro" id="IPR045864">
    <property type="entry name" value="aa-tRNA-synth_II/BPL/LPL"/>
</dbReference>
<keyword evidence="2" id="KW-0436">Ligase</keyword>
<dbReference type="PANTHER" id="PTHR43679:SF2">
    <property type="entry name" value="OCTANOYL-[GCVH]:PROTEIN N-OCTANOYLTRANSFERASE"/>
    <property type="match status" value="1"/>
</dbReference>